<keyword evidence="9" id="KW-0735">Signal-anchor</keyword>
<dbReference type="RefSeq" id="XP_051251496.1">
    <property type="nucleotide sequence ID" value="XM_051395536.1"/>
</dbReference>
<evidence type="ECO:0000256" key="13">
    <source>
        <dbReference type="ARBA" id="ARBA00023157"/>
    </source>
</evidence>
<evidence type="ECO:0000313" key="25">
    <source>
        <dbReference type="Proteomes" id="UP000694389"/>
    </source>
</evidence>
<reference evidence="24" key="2">
    <citation type="submission" date="2025-09" db="UniProtKB">
        <authorList>
            <consortium name="Ensembl"/>
        </authorList>
    </citation>
    <scope>IDENTIFICATION</scope>
</reference>
<dbReference type="GO" id="GO:0003836">
    <property type="term" value="F:beta-galactoside (CMP) alpha-2,3-sialyltransferase activity"/>
    <property type="evidence" value="ECO:0007669"/>
    <property type="project" value="UniProtKB-EC"/>
</dbReference>
<evidence type="ECO:0000256" key="15">
    <source>
        <dbReference type="ARBA" id="ARBA00039107"/>
    </source>
</evidence>
<evidence type="ECO:0000256" key="8">
    <source>
        <dbReference type="ARBA" id="ARBA00022692"/>
    </source>
</evidence>
<dbReference type="InterPro" id="IPR001675">
    <property type="entry name" value="Glyco_trans_29"/>
</dbReference>
<evidence type="ECO:0000313" key="24">
    <source>
        <dbReference type="Ensembl" id="ENSDLAP00005070332.1"/>
    </source>
</evidence>
<dbReference type="Proteomes" id="UP000694389">
    <property type="component" value="Unassembled WGS sequence"/>
</dbReference>
<dbReference type="GeneTree" id="ENSGT00940000154725"/>
<keyword evidence="14" id="KW-0325">Glycoprotein</keyword>
<keyword evidence="5" id="KW-0964">Secreted</keyword>
<dbReference type="FunFam" id="3.90.1480.20:FF:000015">
    <property type="entry name" value="Lactosylceramide alpha-2,3-sialyltransferase"/>
    <property type="match status" value="1"/>
</dbReference>
<dbReference type="PIRSF" id="PIRSF005557">
    <property type="entry name" value="Sialyl_trans"/>
    <property type="match status" value="1"/>
</dbReference>
<evidence type="ECO:0000256" key="21">
    <source>
        <dbReference type="ARBA" id="ARBA00042682"/>
    </source>
</evidence>
<dbReference type="InterPro" id="IPR038578">
    <property type="entry name" value="GT29-like_sf"/>
</dbReference>
<sequence>MLTHPVEQNDHTYSTVCLCLTKHTYCSPFPFCQCHMNVSQHLTRCSTAAFSSSVASPLSLESALHSKRCQDGSQIGQHPSSHLPTVYHCHWELINSSPTPFLSRNYTSSEDDFIWWKHIQNERRNFDSYKTTVDRLFQIFPPIPDVVGPSPDRCRTCAVVGNSGNLKGSHYGPLIDSHDIIIRMNHGRTKGYEADVGNKTTHHVMYPESAINLDNTTHLVLFPFKIDDLLWLLKSFDPGENSANKARRANKDLVMILNPAFMKYVHEMWLGKKGNYPSTGFLTLALSTQMCDEVNVFGFGADRDGNWNHYFEILKNKQLRTGPHAGMHEHEVILKLKEQQKIGVFKGW</sequence>
<dbReference type="GO" id="GO:0032580">
    <property type="term" value="C:Golgi cisterna membrane"/>
    <property type="evidence" value="ECO:0007669"/>
    <property type="project" value="UniProtKB-SubCell"/>
</dbReference>
<keyword evidence="8" id="KW-0812">Transmembrane</keyword>
<evidence type="ECO:0000256" key="1">
    <source>
        <dbReference type="ARBA" id="ARBA00004447"/>
    </source>
</evidence>
<evidence type="ECO:0000256" key="22">
    <source>
        <dbReference type="ARBA" id="ARBA00042991"/>
    </source>
</evidence>
<evidence type="ECO:0000256" key="4">
    <source>
        <dbReference type="ARBA" id="ARBA00006003"/>
    </source>
</evidence>
<evidence type="ECO:0000256" key="12">
    <source>
        <dbReference type="ARBA" id="ARBA00023136"/>
    </source>
</evidence>
<dbReference type="InterPro" id="IPR012163">
    <property type="entry name" value="Sialyl_trans"/>
</dbReference>
<dbReference type="GO" id="GO:0005576">
    <property type="term" value="C:extracellular region"/>
    <property type="evidence" value="ECO:0007669"/>
    <property type="project" value="UniProtKB-SubCell"/>
</dbReference>
<proteinExistence type="inferred from homology"/>
<dbReference type="Pfam" id="PF00777">
    <property type="entry name" value="Glyco_transf_29"/>
    <property type="match status" value="1"/>
</dbReference>
<gene>
    <name evidence="24" type="primary">LOC127360978</name>
</gene>
<reference evidence="24" key="1">
    <citation type="submission" date="2025-08" db="UniProtKB">
        <authorList>
            <consortium name="Ensembl"/>
        </authorList>
    </citation>
    <scope>IDENTIFICATION</scope>
</reference>
<evidence type="ECO:0000256" key="2">
    <source>
        <dbReference type="ARBA" id="ARBA00004613"/>
    </source>
</evidence>
<evidence type="ECO:0000256" key="9">
    <source>
        <dbReference type="ARBA" id="ARBA00022968"/>
    </source>
</evidence>
<keyword evidence="13" id="KW-1015">Disulfide bond</keyword>
<dbReference type="GO" id="GO:1901137">
    <property type="term" value="P:carbohydrate derivative biosynthetic process"/>
    <property type="evidence" value="ECO:0007669"/>
    <property type="project" value="UniProtKB-ARBA"/>
</dbReference>
<evidence type="ECO:0000256" key="6">
    <source>
        <dbReference type="ARBA" id="ARBA00022676"/>
    </source>
</evidence>
<evidence type="ECO:0000256" key="20">
    <source>
        <dbReference type="ARBA" id="ARBA00042448"/>
    </source>
</evidence>
<evidence type="ECO:0000256" key="14">
    <source>
        <dbReference type="ARBA" id="ARBA00023180"/>
    </source>
</evidence>
<accession>A0A8P4GBN9</accession>
<keyword evidence="25" id="KW-1185">Reference proteome</keyword>
<dbReference type="GeneID" id="127360978"/>
<evidence type="ECO:0000256" key="7">
    <source>
        <dbReference type="ARBA" id="ARBA00022679"/>
    </source>
</evidence>
<evidence type="ECO:0000256" key="3">
    <source>
        <dbReference type="ARBA" id="ARBA00004922"/>
    </source>
</evidence>
<keyword evidence="7" id="KW-0808">Transferase</keyword>
<name>A0A8P4GBN9_DICLA</name>
<protein>
    <recommendedName>
        <fullName evidence="16">CMP-N-acetylneuraminate-beta-galactosamide-alpha-2,3-sialyltransferase 1</fullName>
        <ecNumber evidence="15">2.4.3.4</ecNumber>
    </recommendedName>
    <alternativeName>
        <fullName evidence="22">Gal-NAc6S</fullName>
    </alternativeName>
    <alternativeName>
        <fullName evidence="20">Gal-beta-1,3-GalNAc-alpha-2,3-sialyltransferase</fullName>
    </alternativeName>
    <alternativeName>
        <fullName evidence="18">ST3Gal I</fullName>
    </alternativeName>
    <alternativeName>
        <fullName evidence="19">ST3GalA.1</fullName>
    </alternativeName>
    <alternativeName>
        <fullName evidence="17">ST3O</fullName>
    </alternativeName>
    <alternativeName>
        <fullName evidence="21">Sialyltransferase 4A</fullName>
    </alternativeName>
</protein>
<dbReference type="Gene3D" id="3.90.1480.20">
    <property type="entry name" value="Glycosyl transferase family 29"/>
    <property type="match status" value="1"/>
</dbReference>
<comment type="similarity">
    <text evidence="4">Belongs to the glycosyltransferase 29 family.</text>
</comment>
<evidence type="ECO:0000256" key="10">
    <source>
        <dbReference type="ARBA" id="ARBA00022989"/>
    </source>
</evidence>
<dbReference type="EC" id="2.4.3.4" evidence="15"/>
<evidence type="ECO:0000256" key="18">
    <source>
        <dbReference type="ARBA" id="ARBA00041997"/>
    </source>
</evidence>
<dbReference type="PANTHER" id="PTHR46032:SF6">
    <property type="entry name" value="CMP-N-ACETYLNEURAMINATE-BETA-GALACTOSAMIDE-ALPHA-2,3-SIALYLTRANSFERASE 1"/>
    <property type="match status" value="1"/>
</dbReference>
<keyword evidence="11" id="KW-0333">Golgi apparatus</keyword>
<evidence type="ECO:0000256" key="23">
    <source>
        <dbReference type="PIRSR" id="PIRSR005557-2"/>
    </source>
</evidence>
<keyword evidence="6" id="KW-0328">Glycosyltransferase</keyword>
<keyword evidence="10" id="KW-1133">Transmembrane helix</keyword>
<dbReference type="GO" id="GO:0097503">
    <property type="term" value="P:sialylation"/>
    <property type="evidence" value="ECO:0007669"/>
    <property type="project" value="TreeGrafter"/>
</dbReference>
<dbReference type="InterPro" id="IPR051757">
    <property type="entry name" value="Beta-gal_alpha2-3_sialyltrans"/>
</dbReference>
<comment type="pathway">
    <text evidence="3">Protein modification; protein glycosylation.</text>
</comment>
<dbReference type="OrthoDB" id="10264956at2759"/>
<dbReference type="PANTHER" id="PTHR46032">
    <property type="entry name" value="ALPHA-2,3-SIALYLTRANSFERASE ST3GAL I ISOFORM X1"/>
    <property type="match status" value="1"/>
</dbReference>
<evidence type="ECO:0000256" key="19">
    <source>
        <dbReference type="ARBA" id="ARBA00042022"/>
    </source>
</evidence>
<dbReference type="Ensembl" id="ENSDLAT00005083485.1">
    <property type="protein sequence ID" value="ENSDLAP00005070332.1"/>
    <property type="gene ID" value="ENSDLAG00005030295.1"/>
</dbReference>
<evidence type="ECO:0000256" key="17">
    <source>
        <dbReference type="ARBA" id="ARBA00041507"/>
    </source>
</evidence>
<evidence type="ECO:0000256" key="5">
    <source>
        <dbReference type="ARBA" id="ARBA00022525"/>
    </source>
</evidence>
<dbReference type="AlphaFoldDB" id="A0A8P4GBN9"/>
<evidence type="ECO:0000256" key="16">
    <source>
        <dbReference type="ARBA" id="ARBA00040101"/>
    </source>
</evidence>
<evidence type="ECO:0000256" key="11">
    <source>
        <dbReference type="ARBA" id="ARBA00023034"/>
    </source>
</evidence>
<keyword evidence="12" id="KW-0472">Membrane</keyword>
<feature type="disulfide bond" evidence="23">
    <location>
        <begin position="157"/>
        <end position="291"/>
    </location>
</feature>
<organism evidence="24 25">
    <name type="scientific">Dicentrarchus labrax</name>
    <name type="common">European seabass</name>
    <name type="synonym">Morone labrax</name>
    <dbReference type="NCBI Taxonomy" id="13489"/>
    <lineage>
        <taxon>Eukaryota</taxon>
        <taxon>Metazoa</taxon>
        <taxon>Chordata</taxon>
        <taxon>Craniata</taxon>
        <taxon>Vertebrata</taxon>
        <taxon>Euteleostomi</taxon>
        <taxon>Actinopterygii</taxon>
        <taxon>Neopterygii</taxon>
        <taxon>Teleostei</taxon>
        <taxon>Neoteleostei</taxon>
        <taxon>Acanthomorphata</taxon>
        <taxon>Eupercaria</taxon>
        <taxon>Moronidae</taxon>
        <taxon>Dicentrarchus</taxon>
    </lineage>
</organism>
<comment type="subcellular location">
    <subcellularLocation>
        <location evidence="1">Golgi apparatus</location>
        <location evidence="1">Golgi stack membrane</location>
        <topology evidence="1">Single-pass type II membrane protein</topology>
    </subcellularLocation>
    <subcellularLocation>
        <location evidence="2">Secreted</location>
    </subcellularLocation>
</comment>